<feature type="transmembrane region" description="Helical" evidence="1">
    <location>
        <begin position="72"/>
        <end position="93"/>
    </location>
</feature>
<dbReference type="InterPro" id="IPR021215">
    <property type="entry name" value="DUF2752"/>
</dbReference>
<dbReference type="Pfam" id="PF10825">
    <property type="entry name" value="DUF2752"/>
    <property type="match status" value="1"/>
</dbReference>
<evidence type="ECO:0000313" key="3">
    <source>
        <dbReference type="Proteomes" id="UP001597205"/>
    </source>
</evidence>
<accession>A0ABW3RIE3</accession>
<protein>
    <submittedName>
        <fullName evidence="2">DUF2752 domain-containing protein</fullName>
    </submittedName>
</protein>
<keyword evidence="1" id="KW-1133">Transmembrane helix</keyword>
<keyword evidence="1" id="KW-0812">Transmembrane</keyword>
<evidence type="ECO:0000256" key="1">
    <source>
        <dbReference type="SAM" id="Phobius"/>
    </source>
</evidence>
<feature type="transmembrane region" description="Helical" evidence="1">
    <location>
        <begin position="114"/>
        <end position="132"/>
    </location>
</feature>
<feature type="transmembrane region" description="Helical" evidence="1">
    <location>
        <begin position="7"/>
        <end position="25"/>
    </location>
</feature>
<dbReference type="Proteomes" id="UP001597205">
    <property type="component" value="Unassembled WGS sequence"/>
</dbReference>
<gene>
    <name evidence="2" type="ORF">ACFQ2C_01720</name>
</gene>
<name>A0ABW3RIE3_9SPHI</name>
<dbReference type="EMBL" id="JBHTKY010000001">
    <property type="protein sequence ID" value="MFD1164317.1"/>
    <property type="molecule type" value="Genomic_DNA"/>
</dbReference>
<keyword evidence="1" id="KW-0472">Membrane</keyword>
<dbReference type="RefSeq" id="WP_380894518.1">
    <property type="nucleotide sequence ID" value="NZ_JBHTKY010000001.1"/>
</dbReference>
<evidence type="ECO:0000313" key="2">
    <source>
        <dbReference type="EMBL" id="MFD1164317.1"/>
    </source>
</evidence>
<organism evidence="2 3">
    <name type="scientific">Sphingobacterium daejeonense</name>
    <dbReference type="NCBI Taxonomy" id="371142"/>
    <lineage>
        <taxon>Bacteria</taxon>
        <taxon>Pseudomonadati</taxon>
        <taxon>Bacteroidota</taxon>
        <taxon>Sphingobacteriia</taxon>
        <taxon>Sphingobacteriales</taxon>
        <taxon>Sphingobacteriaceae</taxon>
        <taxon>Sphingobacterium</taxon>
    </lineage>
</organism>
<comment type="caution">
    <text evidence="2">The sequence shown here is derived from an EMBL/GenBank/DDBJ whole genome shotgun (WGS) entry which is preliminary data.</text>
</comment>
<keyword evidence="3" id="KW-1185">Reference proteome</keyword>
<sequence>MVNQRNRLYLITGIVCFFAILWLLIDYFSWAEITVCPVKIVSGYPCPSCGTTRSIQALMHGHIGEALMINPFGIISVAIVIGVLILLILDLTTKKDYYYKTYRKIELYLQKHKIVSAVLILLVIINWAWNISKGL</sequence>
<proteinExistence type="predicted"/>
<reference evidence="3" key="1">
    <citation type="journal article" date="2019" name="Int. J. Syst. Evol. Microbiol.">
        <title>The Global Catalogue of Microorganisms (GCM) 10K type strain sequencing project: providing services to taxonomists for standard genome sequencing and annotation.</title>
        <authorList>
            <consortium name="The Broad Institute Genomics Platform"/>
            <consortium name="The Broad Institute Genome Sequencing Center for Infectious Disease"/>
            <person name="Wu L."/>
            <person name="Ma J."/>
        </authorList>
    </citation>
    <scope>NUCLEOTIDE SEQUENCE [LARGE SCALE GENOMIC DNA]</scope>
    <source>
        <strain evidence="3">CCUG 52468</strain>
    </source>
</reference>